<reference evidence="4 5" key="1">
    <citation type="submission" date="2017-03" db="EMBL/GenBank/DDBJ databases">
        <title>Comparative genomics of honeybee gut symbionts reveal geographically distinct and subgroup specific antibiotic resistance.</title>
        <authorList>
            <person name="Ludvigsen J."/>
            <person name="Porcellato D."/>
            <person name="Labee-Lund T.M."/>
            <person name="Amdam G.V."/>
            <person name="Rudi K."/>
        </authorList>
    </citation>
    <scope>NUCLEOTIDE SEQUENCE [LARGE SCALE GENOMIC DNA]</scope>
    <source>
        <strain evidence="2 5">A-7-12</strain>
        <strain evidence="3 4">A-9-12</strain>
    </source>
</reference>
<evidence type="ECO:0000313" key="3">
    <source>
        <dbReference type="EMBL" id="OTQ08321.1"/>
    </source>
</evidence>
<proteinExistence type="predicted"/>
<protein>
    <submittedName>
        <fullName evidence="2">Uncharacterized protein</fullName>
    </submittedName>
</protein>
<feature type="signal peptide" evidence="1">
    <location>
        <begin position="1"/>
        <end position="19"/>
    </location>
</feature>
<dbReference type="OrthoDB" id="7067614at2"/>
<dbReference type="Proteomes" id="UP000194977">
    <property type="component" value="Unassembled WGS sequence"/>
</dbReference>
<feature type="chain" id="PRO_5012338619" evidence="1">
    <location>
        <begin position="20"/>
        <end position="230"/>
    </location>
</feature>
<keyword evidence="1" id="KW-0732">Signal</keyword>
<organism evidence="2 5">
    <name type="scientific">Gilliamella apicola</name>
    <dbReference type="NCBI Taxonomy" id="1196095"/>
    <lineage>
        <taxon>Bacteria</taxon>
        <taxon>Pseudomonadati</taxon>
        <taxon>Pseudomonadota</taxon>
        <taxon>Gammaproteobacteria</taxon>
        <taxon>Orbales</taxon>
        <taxon>Orbaceae</taxon>
        <taxon>Gilliamella</taxon>
    </lineage>
</organism>
<dbReference type="Proteomes" id="UP000194800">
    <property type="component" value="Unassembled WGS sequence"/>
</dbReference>
<sequence length="230" mass="25943">MKNLIAVSILTLIGFSAFANDNAKRLTEMLINEDINIFKTAGDSIIGEKILIVSASDLNKEFSNDQTKYEKKYDNQLINIITQAPEVKTDLNGNPSIVINGDNQSELVSIELKNRDEALNIKKGSELDLICLGTKDNVKLPVLKDCVTADSYFQKFLEMKMNNISQLKEGDTPKDFFEAIYLSFKEFDIKNPNKLDGKKLDDNETDMDEILETVTDSIKEESKEFTMPNP</sequence>
<evidence type="ECO:0000256" key="1">
    <source>
        <dbReference type="SAM" id="SignalP"/>
    </source>
</evidence>
<evidence type="ECO:0000313" key="5">
    <source>
        <dbReference type="Proteomes" id="UP000194977"/>
    </source>
</evidence>
<evidence type="ECO:0000313" key="2">
    <source>
        <dbReference type="EMBL" id="OTP98215.1"/>
    </source>
</evidence>
<keyword evidence="4" id="KW-1185">Reference proteome</keyword>
<dbReference type="Pfam" id="PF12869">
    <property type="entry name" value="tRNA_anti-like"/>
    <property type="match status" value="1"/>
</dbReference>
<gene>
    <name evidence="3" type="ORF">B6C91_12780</name>
    <name evidence="2" type="ORF">B6D08_11990</name>
</gene>
<dbReference type="InterPro" id="IPR024422">
    <property type="entry name" value="Protein_unknown_function_OB"/>
</dbReference>
<dbReference type="EMBL" id="NART01000092">
    <property type="protein sequence ID" value="OTQ08321.1"/>
    <property type="molecule type" value="Genomic_DNA"/>
</dbReference>
<evidence type="ECO:0000313" key="4">
    <source>
        <dbReference type="Proteomes" id="UP000194800"/>
    </source>
</evidence>
<name>A0A2C9XY35_9GAMM</name>
<dbReference type="AlphaFoldDB" id="A0A2C9XY35"/>
<comment type="caution">
    <text evidence="2">The sequence shown here is derived from an EMBL/GenBank/DDBJ whole genome shotgun (WGS) entry which is preliminary data.</text>
</comment>
<dbReference type="RefSeq" id="WP_086272186.1">
    <property type="nucleotide sequence ID" value="NZ_CAMLEZ010000046.1"/>
</dbReference>
<accession>A0A2C9XY35</accession>
<dbReference type="EMBL" id="NARP01000036">
    <property type="protein sequence ID" value="OTP98215.1"/>
    <property type="molecule type" value="Genomic_DNA"/>
</dbReference>